<protein>
    <submittedName>
        <fullName evidence="4">LysM peptidoglycan-binding domain-containing protein</fullName>
    </submittedName>
</protein>
<sequence length="217" mass="23811">MQYIIKKGDTMSKIAHRFSLPVKSLFVLNPQIIDPNKIFIGQVIQVPNLSDVPNDADFETPSNPTELVLRARSVVNSSIGYKLGSGGMFPKDALPSRDNFCDCSGFVCWVLHLSRKTDIPFYKHFGGWIFTDSMEADVQRNAGIFEKLQFPEPGCIVVYGAGAKIGHVGLVSDVSGNVMKKVIHCSLGNSNKFNAAIQETAPTVFNRADAVWGRFVG</sequence>
<evidence type="ECO:0000313" key="4">
    <source>
        <dbReference type="EMBL" id="WEK21666.1"/>
    </source>
</evidence>
<name>A0AAJ5WBP0_9SPHI</name>
<dbReference type="Gene3D" id="3.90.1720.10">
    <property type="entry name" value="endopeptidase domain like (from Nostoc punctiforme)"/>
    <property type="match status" value="1"/>
</dbReference>
<dbReference type="SUPFAM" id="SSF54106">
    <property type="entry name" value="LysM domain"/>
    <property type="match status" value="1"/>
</dbReference>
<dbReference type="PROSITE" id="PS51782">
    <property type="entry name" value="LYSM"/>
    <property type="match status" value="1"/>
</dbReference>
<dbReference type="CDD" id="cd00118">
    <property type="entry name" value="LysM"/>
    <property type="match status" value="1"/>
</dbReference>
<dbReference type="Proteomes" id="UP001214530">
    <property type="component" value="Chromosome"/>
</dbReference>
<dbReference type="EMBL" id="CP119313">
    <property type="protein sequence ID" value="WEK21666.1"/>
    <property type="molecule type" value="Genomic_DNA"/>
</dbReference>
<dbReference type="InterPro" id="IPR018392">
    <property type="entry name" value="LysM"/>
</dbReference>
<keyword evidence="2" id="KW-0378">Hydrolase</keyword>
<dbReference type="SUPFAM" id="SSF54001">
    <property type="entry name" value="Cysteine proteinases"/>
    <property type="match status" value="1"/>
</dbReference>
<dbReference type="Gene3D" id="3.10.350.10">
    <property type="entry name" value="LysM domain"/>
    <property type="match status" value="1"/>
</dbReference>
<reference evidence="4" key="1">
    <citation type="submission" date="2023-03" db="EMBL/GenBank/DDBJ databases">
        <title>Andean soil-derived lignocellulolytic bacterial consortium as a source of novel taxa and putative plastic-active enzymes.</title>
        <authorList>
            <person name="Diaz-Garcia L."/>
            <person name="Chuvochina M."/>
            <person name="Feuerriegel G."/>
            <person name="Bunk B."/>
            <person name="Sproer C."/>
            <person name="Streit W.R."/>
            <person name="Rodriguez L.M."/>
            <person name="Overmann J."/>
            <person name="Jimenez D.J."/>
        </authorList>
    </citation>
    <scope>NUCLEOTIDE SEQUENCE</scope>
    <source>
        <strain evidence="4">MAG 3858</strain>
    </source>
</reference>
<evidence type="ECO:0000259" key="3">
    <source>
        <dbReference type="PROSITE" id="PS51782"/>
    </source>
</evidence>
<dbReference type="InterPro" id="IPR007921">
    <property type="entry name" value="CHAP_dom"/>
</dbReference>
<organism evidence="4 5">
    <name type="scientific">Candidatus Pedobacter colombiensis</name>
    <dbReference type="NCBI Taxonomy" id="3121371"/>
    <lineage>
        <taxon>Bacteria</taxon>
        <taxon>Pseudomonadati</taxon>
        <taxon>Bacteroidota</taxon>
        <taxon>Sphingobacteriia</taxon>
        <taxon>Sphingobacteriales</taxon>
        <taxon>Sphingobacteriaceae</taxon>
        <taxon>Pedobacter</taxon>
    </lineage>
</organism>
<dbReference type="AlphaFoldDB" id="A0AAJ5WBP0"/>
<dbReference type="InterPro" id="IPR036779">
    <property type="entry name" value="LysM_dom_sf"/>
</dbReference>
<evidence type="ECO:0000313" key="5">
    <source>
        <dbReference type="Proteomes" id="UP001214530"/>
    </source>
</evidence>
<feature type="domain" description="LysM" evidence="3">
    <location>
        <begin position="1"/>
        <end position="46"/>
    </location>
</feature>
<accession>A0AAJ5WBP0</accession>
<evidence type="ECO:0000256" key="1">
    <source>
        <dbReference type="ARBA" id="ARBA00022729"/>
    </source>
</evidence>
<proteinExistence type="predicted"/>
<evidence type="ECO:0000256" key="2">
    <source>
        <dbReference type="ARBA" id="ARBA00022801"/>
    </source>
</evidence>
<dbReference type="SMART" id="SM00257">
    <property type="entry name" value="LysM"/>
    <property type="match status" value="1"/>
</dbReference>
<dbReference type="Pfam" id="PF01476">
    <property type="entry name" value="LysM"/>
    <property type="match status" value="1"/>
</dbReference>
<gene>
    <name evidence="4" type="ORF">P0Y49_11020</name>
</gene>
<keyword evidence="1" id="KW-0732">Signal</keyword>
<dbReference type="InterPro" id="IPR038765">
    <property type="entry name" value="Papain-like_cys_pep_sf"/>
</dbReference>
<dbReference type="Pfam" id="PF05257">
    <property type="entry name" value="CHAP"/>
    <property type="match status" value="1"/>
</dbReference>
<dbReference type="GO" id="GO:0016787">
    <property type="term" value="F:hydrolase activity"/>
    <property type="evidence" value="ECO:0007669"/>
    <property type="project" value="UniProtKB-KW"/>
</dbReference>